<name>A0A9D4EGZ9_DREPO</name>
<organism evidence="1 2">
    <name type="scientific">Dreissena polymorpha</name>
    <name type="common">Zebra mussel</name>
    <name type="synonym">Mytilus polymorpha</name>
    <dbReference type="NCBI Taxonomy" id="45954"/>
    <lineage>
        <taxon>Eukaryota</taxon>
        <taxon>Metazoa</taxon>
        <taxon>Spiralia</taxon>
        <taxon>Lophotrochozoa</taxon>
        <taxon>Mollusca</taxon>
        <taxon>Bivalvia</taxon>
        <taxon>Autobranchia</taxon>
        <taxon>Heteroconchia</taxon>
        <taxon>Euheterodonta</taxon>
        <taxon>Imparidentia</taxon>
        <taxon>Neoheterodontei</taxon>
        <taxon>Myida</taxon>
        <taxon>Dreissenoidea</taxon>
        <taxon>Dreissenidae</taxon>
        <taxon>Dreissena</taxon>
    </lineage>
</organism>
<reference evidence="1" key="1">
    <citation type="journal article" date="2019" name="bioRxiv">
        <title>The Genome of the Zebra Mussel, Dreissena polymorpha: A Resource for Invasive Species Research.</title>
        <authorList>
            <person name="McCartney M.A."/>
            <person name="Auch B."/>
            <person name="Kono T."/>
            <person name="Mallez S."/>
            <person name="Zhang Y."/>
            <person name="Obille A."/>
            <person name="Becker A."/>
            <person name="Abrahante J.E."/>
            <person name="Garbe J."/>
            <person name="Badalamenti J.P."/>
            <person name="Herman A."/>
            <person name="Mangelson H."/>
            <person name="Liachko I."/>
            <person name="Sullivan S."/>
            <person name="Sone E.D."/>
            <person name="Koren S."/>
            <person name="Silverstein K.A.T."/>
            <person name="Beckman K.B."/>
            <person name="Gohl D.M."/>
        </authorList>
    </citation>
    <scope>NUCLEOTIDE SEQUENCE</scope>
    <source>
        <strain evidence="1">Duluth1</strain>
        <tissue evidence="1">Whole animal</tissue>
    </source>
</reference>
<reference evidence="1" key="2">
    <citation type="submission" date="2020-11" db="EMBL/GenBank/DDBJ databases">
        <authorList>
            <person name="McCartney M.A."/>
            <person name="Auch B."/>
            <person name="Kono T."/>
            <person name="Mallez S."/>
            <person name="Becker A."/>
            <person name="Gohl D.M."/>
            <person name="Silverstein K.A.T."/>
            <person name="Koren S."/>
            <person name="Bechman K.B."/>
            <person name="Herman A."/>
            <person name="Abrahante J.E."/>
            <person name="Garbe J."/>
        </authorList>
    </citation>
    <scope>NUCLEOTIDE SEQUENCE</scope>
    <source>
        <strain evidence="1">Duluth1</strain>
        <tissue evidence="1">Whole animal</tissue>
    </source>
</reference>
<evidence type="ECO:0000313" key="1">
    <source>
        <dbReference type="EMBL" id="KAH3778406.1"/>
    </source>
</evidence>
<protein>
    <submittedName>
        <fullName evidence="1">Uncharacterized protein</fullName>
    </submittedName>
</protein>
<gene>
    <name evidence="1" type="ORF">DPMN_179863</name>
</gene>
<evidence type="ECO:0000313" key="2">
    <source>
        <dbReference type="Proteomes" id="UP000828390"/>
    </source>
</evidence>
<accession>A0A9D4EGZ9</accession>
<dbReference type="EMBL" id="JAIWYP010000009">
    <property type="protein sequence ID" value="KAH3778406.1"/>
    <property type="molecule type" value="Genomic_DNA"/>
</dbReference>
<proteinExistence type="predicted"/>
<sequence>MKHLNPLGSYIDSVIFSLGVRLQSPSDGKFKEQKIIVDEERIVHTYMAILYRSLGIRKIIGDEKSIVHTYMAILYRLLGMRKIIGDEKSIIIGDAKSIVHTYMAILYRSLGMRKIIGDEENNTESIVHTYMAILYRLLGMRKIIGDEVSIVHTYMAIQFIRLRKRLSHVFMSHSHNCFHPRWSNGDTISLRINGDTISLRINGETISLRINGDTISLRINGDTISLRLNGDTISLRINGDTKSLRINYIIRTNVETKFHEDWNKTVTPRLLTRLYYRTNNAKYRTNVLTSFHEDKAINVAHGVSTRFNYSHIPKTAPPSGEHSSIKFGSTVKMFYFIRKTAWPPGCHVFQRTATIFDFSQESVRKDVLIKF</sequence>
<dbReference type="AlphaFoldDB" id="A0A9D4EGZ9"/>
<comment type="caution">
    <text evidence="1">The sequence shown here is derived from an EMBL/GenBank/DDBJ whole genome shotgun (WGS) entry which is preliminary data.</text>
</comment>
<keyword evidence="2" id="KW-1185">Reference proteome</keyword>
<dbReference type="Proteomes" id="UP000828390">
    <property type="component" value="Unassembled WGS sequence"/>
</dbReference>